<gene>
    <name evidence="3" type="ORF">SAMN02745124_02007</name>
</gene>
<dbReference type="RefSeq" id="WP_073375696.1">
    <property type="nucleotide sequence ID" value="NZ_FQXS01000010.1"/>
</dbReference>
<reference evidence="3 4" key="1">
    <citation type="submission" date="2016-11" db="EMBL/GenBank/DDBJ databases">
        <authorList>
            <person name="Jaros S."/>
            <person name="Januszkiewicz K."/>
            <person name="Wedrychowicz H."/>
        </authorList>
    </citation>
    <scope>NUCLEOTIDE SEQUENCE [LARGE SCALE GENOMIC DNA]</scope>
    <source>
        <strain evidence="3 4">DSM 9705</strain>
    </source>
</reference>
<keyword evidence="2" id="KW-0732">Signal</keyword>
<protein>
    <submittedName>
        <fullName evidence="3">Uncharacterized protein</fullName>
    </submittedName>
</protein>
<accession>A0A1M5W0M3</accession>
<dbReference type="Proteomes" id="UP000184139">
    <property type="component" value="Unassembled WGS sequence"/>
</dbReference>
<dbReference type="OrthoDB" id="5494341at2"/>
<feature type="signal peptide" evidence="2">
    <location>
        <begin position="1"/>
        <end position="26"/>
    </location>
</feature>
<name>A0A1M5W0M3_9BACT</name>
<dbReference type="PROSITE" id="PS51257">
    <property type="entry name" value="PROKAR_LIPOPROTEIN"/>
    <property type="match status" value="1"/>
</dbReference>
<proteinExistence type="predicted"/>
<evidence type="ECO:0000256" key="2">
    <source>
        <dbReference type="SAM" id="SignalP"/>
    </source>
</evidence>
<organism evidence="3 4">
    <name type="scientific">Desulfofustis glycolicus DSM 9705</name>
    <dbReference type="NCBI Taxonomy" id="1121409"/>
    <lineage>
        <taxon>Bacteria</taxon>
        <taxon>Pseudomonadati</taxon>
        <taxon>Thermodesulfobacteriota</taxon>
        <taxon>Desulfobulbia</taxon>
        <taxon>Desulfobulbales</taxon>
        <taxon>Desulfocapsaceae</taxon>
        <taxon>Desulfofustis</taxon>
    </lineage>
</organism>
<feature type="region of interest" description="Disordered" evidence="1">
    <location>
        <begin position="67"/>
        <end position="88"/>
    </location>
</feature>
<keyword evidence="4" id="KW-1185">Reference proteome</keyword>
<dbReference type="EMBL" id="FQXS01000010">
    <property type="protein sequence ID" value="SHH81027.1"/>
    <property type="molecule type" value="Genomic_DNA"/>
</dbReference>
<evidence type="ECO:0000256" key="1">
    <source>
        <dbReference type="SAM" id="MobiDB-lite"/>
    </source>
</evidence>
<feature type="compositionally biased region" description="Polar residues" evidence="1">
    <location>
        <begin position="188"/>
        <end position="202"/>
    </location>
</feature>
<sequence>MKTVANILVYAVLAVGAFAMASSCYAGFMDNVTDTLSKTGKSIAKTTEEIVDSAVDTAKTVGKETGIVTDEDNKQKEPATTAAPSEKLPGGVTNRIEKMYKELDTVEKKLTTGVGSPADRAQRAKLDLNRAEGYMQEIEKRYQGQFSPDHPVFVAAVNRLTDVRETWNQALTRAVTVEAETDQRDKAQQTAEANRQKQLAEQQNRERIEQQASRKAAEASCDEWSAMLQQFMQGEKVLSAYPTDDQALFAKWRLIFGEARTTVNDYPEGLCPEADSRAKYIRGKLTDFDELDKAFSAELAQAQADQGNFVFSRSPIKNADAVAAQDTFTAGDHIYGIIKLTRPLAEIYEKEKDFSVRVNVAIDGAPIHAQFVTITSREYANRNYLVFDIAPQLSELKAYSDPNITYGKSNPTTVQGPNELTDHLGKLQPGSHTITFDLPYYGKSWASGQLTIKGDDYRPYTRLHEAIASGVVAARTLPPAGMKDEHIAKSMRSLLKNAGWDNVYRLNITDKDWWIERVNGGNTPVKSRYLAAVALAKKSDGSYFYKKCTFHQDKLITGGFGELYLSHQGEEVPINKENIDK</sequence>
<evidence type="ECO:0000313" key="4">
    <source>
        <dbReference type="Proteomes" id="UP000184139"/>
    </source>
</evidence>
<feature type="region of interest" description="Disordered" evidence="1">
    <location>
        <begin position="178"/>
        <end position="214"/>
    </location>
</feature>
<dbReference type="AlphaFoldDB" id="A0A1M5W0M3"/>
<evidence type="ECO:0000313" key="3">
    <source>
        <dbReference type="EMBL" id="SHH81027.1"/>
    </source>
</evidence>
<feature type="chain" id="PRO_5012951658" evidence="2">
    <location>
        <begin position="27"/>
        <end position="581"/>
    </location>
</feature>